<dbReference type="InterPro" id="IPR036047">
    <property type="entry name" value="F-box-like_dom_sf"/>
</dbReference>
<dbReference type="InterPro" id="IPR001810">
    <property type="entry name" value="F-box_dom"/>
</dbReference>
<proteinExistence type="predicted"/>
<evidence type="ECO:0000259" key="2">
    <source>
        <dbReference type="PROSITE" id="PS50181"/>
    </source>
</evidence>
<evidence type="ECO:0000256" key="1">
    <source>
        <dbReference type="SAM" id="MobiDB-lite"/>
    </source>
</evidence>
<reference evidence="3" key="1">
    <citation type="submission" date="2021-01" db="UniProtKB">
        <authorList>
            <consortium name="EnsemblPlants"/>
        </authorList>
    </citation>
    <scope>IDENTIFICATION</scope>
</reference>
<sequence>MRQRHQVAAPADPDSKQSSKRRGNYNCGRCGQPKKGHVCNTSATPPAPPATAETDMSSVAAVSVMSSTALPYTNLRRALSFDDLRDSFPESDDEECVDEEEGVLAGGLPVRCMWEVMRRLPPVDLMAAAKVCTSWRDMTRKVWRSVEELRLRVPSTAMVGFVGSVLKKCPMLTRLALRMESDVDATTLACIAFSCPNLESMEIAMLESAVNRITGDESSRFVGDKPCLTSLKMEGCSNLGSIIVSSSSLTILWLSELHCLYKAV</sequence>
<feature type="region of interest" description="Disordered" evidence="1">
    <location>
        <begin position="1"/>
        <end position="53"/>
    </location>
</feature>
<dbReference type="Gene3D" id="3.80.10.10">
    <property type="entry name" value="Ribonuclease Inhibitor"/>
    <property type="match status" value="1"/>
</dbReference>
<feature type="domain" description="F-box" evidence="2">
    <location>
        <begin position="102"/>
        <end position="146"/>
    </location>
</feature>
<dbReference type="OMA" id="EFCNAYA"/>
<dbReference type="Proteomes" id="UP000594263">
    <property type="component" value="Unplaced"/>
</dbReference>
<keyword evidence="4" id="KW-1185">Reference proteome</keyword>
<dbReference type="AlphaFoldDB" id="A0A7N0RA25"/>
<dbReference type="CDD" id="cd09917">
    <property type="entry name" value="F-box_SF"/>
    <property type="match status" value="1"/>
</dbReference>
<dbReference type="SUPFAM" id="SSF52047">
    <property type="entry name" value="RNI-like"/>
    <property type="match status" value="1"/>
</dbReference>
<name>A0A7N0RA25_KALFE</name>
<dbReference type="InterPro" id="IPR032675">
    <property type="entry name" value="LRR_dom_sf"/>
</dbReference>
<evidence type="ECO:0000313" key="3">
    <source>
        <dbReference type="EnsemblPlants" id="Kaladp0004s0004.1.v1.1"/>
    </source>
</evidence>
<dbReference type="Gramene" id="Kaladp0004s0004.1.v1.1">
    <property type="protein sequence ID" value="Kaladp0004s0004.1.v1.1"/>
    <property type="gene ID" value="Kaladp0004s0004.v1.1"/>
</dbReference>
<protein>
    <recommendedName>
        <fullName evidence="2">F-box domain-containing protein</fullName>
    </recommendedName>
</protein>
<accession>A0A7N0RA25</accession>
<dbReference type="EnsemblPlants" id="Kaladp0004s0004.1.v1.1">
    <property type="protein sequence ID" value="Kaladp0004s0004.1.v1.1"/>
    <property type="gene ID" value="Kaladp0004s0004.v1.1"/>
</dbReference>
<evidence type="ECO:0000313" key="4">
    <source>
        <dbReference type="Proteomes" id="UP000594263"/>
    </source>
</evidence>
<dbReference type="Pfam" id="PF12937">
    <property type="entry name" value="F-box-like"/>
    <property type="match status" value="1"/>
</dbReference>
<organism evidence="3 4">
    <name type="scientific">Kalanchoe fedtschenkoi</name>
    <name type="common">Lavender scallops</name>
    <name type="synonym">South American air plant</name>
    <dbReference type="NCBI Taxonomy" id="63787"/>
    <lineage>
        <taxon>Eukaryota</taxon>
        <taxon>Viridiplantae</taxon>
        <taxon>Streptophyta</taxon>
        <taxon>Embryophyta</taxon>
        <taxon>Tracheophyta</taxon>
        <taxon>Spermatophyta</taxon>
        <taxon>Magnoliopsida</taxon>
        <taxon>eudicotyledons</taxon>
        <taxon>Gunneridae</taxon>
        <taxon>Pentapetalae</taxon>
        <taxon>Saxifragales</taxon>
        <taxon>Crassulaceae</taxon>
        <taxon>Kalanchoe</taxon>
    </lineage>
</organism>
<dbReference type="PROSITE" id="PS50181">
    <property type="entry name" value="FBOX"/>
    <property type="match status" value="1"/>
</dbReference>
<dbReference type="SUPFAM" id="SSF81383">
    <property type="entry name" value="F-box domain"/>
    <property type="match status" value="1"/>
</dbReference>